<feature type="compositionally biased region" description="Polar residues" evidence="1">
    <location>
        <begin position="50"/>
        <end position="65"/>
    </location>
</feature>
<protein>
    <submittedName>
        <fullName evidence="2">Uncharacterized protein</fullName>
    </submittedName>
</protein>
<comment type="caution">
    <text evidence="2">The sequence shown here is derived from an EMBL/GenBank/DDBJ whole genome shotgun (WGS) entry which is preliminary data.</text>
</comment>
<reference evidence="2" key="1">
    <citation type="submission" date="2020-01" db="EMBL/GenBank/DDBJ databases">
        <title>Identification and distribution of gene clusters putatively required for synthesis of sphingolipid metabolism inhibitors in phylogenetically diverse species of the filamentous fungus Fusarium.</title>
        <authorList>
            <person name="Kim H.-S."/>
            <person name="Busman M."/>
            <person name="Brown D.W."/>
            <person name="Divon H."/>
            <person name="Uhlig S."/>
            <person name="Proctor R.H."/>
        </authorList>
    </citation>
    <scope>NUCLEOTIDE SEQUENCE</scope>
    <source>
        <strain evidence="2">NRRL 53441</strain>
    </source>
</reference>
<dbReference type="EMBL" id="JAADJG010000956">
    <property type="protein sequence ID" value="KAF4432136.1"/>
    <property type="molecule type" value="Genomic_DNA"/>
</dbReference>
<evidence type="ECO:0000256" key="1">
    <source>
        <dbReference type="SAM" id="MobiDB-lite"/>
    </source>
</evidence>
<evidence type="ECO:0000313" key="3">
    <source>
        <dbReference type="Proteomes" id="UP000605986"/>
    </source>
</evidence>
<gene>
    <name evidence="2" type="ORF">F53441_13855</name>
</gene>
<keyword evidence="3" id="KW-1185">Reference proteome</keyword>
<organism evidence="2 3">
    <name type="scientific">Fusarium austroafricanum</name>
    <dbReference type="NCBI Taxonomy" id="2364996"/>
    <lineage>
        <taxon>Eukaryota</taxon>
        <taxon>Fungi</taxon>
        <taxon>Dikarya</taxon>
        <taxon>Ascomycota</taxon>
        <taxon>Pezizomycotina</taxon>
        <taxon>Sordariomycetes</taxon>
        <taxon>Hypocreomycetidae</taxon>
        <taxon>Hypocreales</taxon>
        <taxon>Nectriaceae</taxon>
        <taxon>Fusarium</taxon>
        <taxon>Fusarium concolor species complex</taxon>
    </lineage>
</organism>
<evidence type="ECO:0000313" key="2">
    <source>
        <dbReference type="EMBL" id="KAF4432136.1"/>
    </source>
</evidence>
<dbReference type="AlphaFoldDB" id="A0A8H4JJH4"/>
<name>A0A8H4JJH4_9HYPO</name>
<feature type="region of interest" description="Disordered" evidence="1">
    <location>
        <begin position="35"/>
        <end position="76"/>
    </location>
</feature>
<accession>A0A8H4JJH4</accession>
<sequence length="156" mass="17784">MMRLQDMLNPEPEASTTMRVQDMLNPIPDFGRMRVGNILNPISDPEEPSATESRTGESPINTPSLESHGDTDTTLRNLQQYKKSLKRDYSRRKEVGGMLGETSSTLWQPQGKYIARIAQRSKQQVMRNDVKNGRNSVTVHNVHGKQWKAKYDVRTV</sequence>
<proteinExistence type="predicted"/>
<dbReference type="Proteomes" id="UP000605986">
    <property type="component" value="Unassembled WGS sequence"/>
</dbReference>